<comment type="similarity">
    <text evidence="1">Belongs to the thioesterase family.</text>
</comment>
<dbReference type="InterPro" id="IPR001031">
    <property type="entry name" value="Thioesterase"/>
</dbReference>
<accession>A0A561SGK2</accession>
<evidence type="ECO:0000256" key="1">
    <source>
        <dbReference type="ARBA" id="ARBA00007169"/>
    </source>
</evidence>
<dbReference type="InterPro" id="IPR029058">
    <property type="entry name" value="AB_hydrolase_fold"/>
</dbReference>
<feature type="domain" description="Thioesterase TesA-like" evidence="3">
    <location>
        <begin position="4"/>
        <end position="226"/>
    </location>
</feature>
<dbReference type="PANTHER" id="PTHR11487">
    <property type="entry name" value="THIOESTERASE"/>
    <property type="match status" value="1"/>
</dbReference>
<gene>
    <name evidence="4" type="ORF">FHX78_1232</name>
</gene>
<dbReference type="Proteomes" id="UP000316603">
    <property type="component" value="Unassembled WGS sequence"/>
</dbReference>
<dbReference type="SMART" id="SM00824">
    <property type="entry name" value="PKS_TE"/>
    <property type="match status" value="1"/>
</dbReference>
<dbReference type="InterPro" id="IPR012223">
    <property type="entry name" value="TEII"/>
</dbReference>
<dbReference type="GO" id="GO:0008610">
    <property type="term" value="P:lipid biosynthetic process"/>
    <property type="evidence" value="ECO:0007669"/>
    <property type="project" value="TreeGrafter"/>
</dbReference>
<reference evidence="4 5" key="1">
    <citation type="submission" date="2019-06" db="EMBL/GenBank/DDBJ databases">
        <title>Sequencing the genomes of 1000 actinobacteria strains.</title>
        <authorList>
            <person name="Klenk H.-P."/>
        </authorList>
    </citation>
    <scope>NUCLEOTIDE SEQUENCE [LARGE SCALE GENOMIC DNA]</scope>
    <source>
        <strain evidence="4 5">DSM 41695</strain>
    </source>
</reference>
<name>A0A561SGK2_9ACTN</name>
<dbReference type="EMBL" id="VIWV01000002">
    <property type="protein sequence ID" value="TWF74000.1"/>
    <property type="molecule type" value="Genomic_DNA"/>
</dbReference>
<sequence>MTLVCCPYAGAAPTAFLPLARTLTATGLPVTVVAAQLPGRGRRIREPFAPSLRALAGPLAAAVANLPGPVVLYGHSMGALLAHAVAAALPDAPAELVVSGSRPPGAHLPEGVRSWPDRADEDLVAGLVRLGAPAEPFADPEIRALALPVLRADLRAAALHRPDPGPPPACPVTAVAGLRDEEAPPGAMAGWAAHTTGSFSRHALDGGHFLVEECLPGLAALLGEVIRRTAPAR</sequence>
<dbReference type="SUPFAM" id="SSF53474">
    <property type="entry name" value="alpha/beta-Hydrolases"/>
    <property type="match status" value="1"/>
</dbReference>
<keyword evidence="2" id="KW-0378">Hydrolase</keyword>
<protein>
    <submittedName>
        <fullName evidence="4">Pyochelin biosynthetic protein PchC</fullName>
    </submittedName>
</protein>
<evidence type="ECO:0000259" key="3">
    <source>
        <dbReference type="SMART" id="SM00824"/>
    </source>
</evidence>
<dbReference type="InterPro" id="IPR020802">
    <property type="entry name" value="TesA-like"/>
</dbReference>
<keyword evidence="5" id="KW-1185">Reference proteome</keyword>
<evidence type="ECO:0000313" key="4">
    <source>
        <dbReference type="EMBL" id="TWF74000.1"/>
    </source>
</evidence>
<dbReference type="Gene3D" id="3.40.50.1820">
    <property type="entry name" value="alpha/beta hydrolase"/>
    <property type="match status" value="1"/>
</dbReference>
<dbReference type="AlphaFoldDB" id="A0A561SGK2"/>
<evidence type="ECO:0000313" key="5">
    <source>
        <dbReference type="Proteomes" id="UP000316603"/>
    </source>
</evidence>
<organism evidence="4 5">
    <name type="scientific">Streptomyces capillispiralis</name>
    <dbReference type="NCBI Taxonomy" id="68182"/>
    <lineage>
        <taxon>Bacteria</taxon>
        <taxon>Bacillati</taxon>
        <taxon>Actinomycetota</taxon>
        <taxon>Actinomycetes</taxon>
        <taxon>Kitasatosporales</taxon>
        <taxon>Streptomycetaceae</taxon>
        <taxon>Streptomyces</taxon>
    </lineage>
</organism>
<dbReference type="RefSeq" id="WP_229924197.1">
    <property type="nucleotide sequence ID" value="NZ_BNCE01000028.1"/>
</dbReference>
<comment type="caution">
    <text evidence="4">The sequence shown here is derived from an EMBL/GenBank/DDBJ whole genome shotgun (WGS) entry which is preliminary data.</text>
</comment>
<evidence type="ECO:0000256" key="2">
    <source>
        <dbReference type="ARBA" id="ARBA00022801"/>
    </source>
</evidence>
<dbReference type="PANTHER" id="PTHR11487:SF0">
    <property type="entry name" value="S-ACYL FATTY ACID SYNTHASE THIOESTERASE, MEDIUM CHAIN"/>
    <property type="match status" value="1"/>
</dbReference>
<dbReference type="Pfam" id="PF00975">
    <property type="entry name" value="Thioesterase"/>
    <property type="match status" value="1"/>
</dbReference>
<proteinExistence type="inferred from homology"/>
<dbReference type="GO" id="GO:0016787">
    <property type="term" value="F:hydrolase activity"/>
    <property type="evidence" value="ECO:0007669"/>
    <property type="project" value="UniProtKB-KW"/>
</dbReference>